<protein>
    <recommendedName>
        <fullName evidence="1">Reverse transcriptase zinc-binding domain-containing protein</fullName>
    </recommendedName>
</protein>
<reference evidence="2" key="1">
    <citation type="submission" date="2023-07" db="EMBL/GenBank/DDBJ databases">
        <title>draft genome sequence of fig (Ficus carica).</title>
        <authorList>
            <person name="Takahashi T."/>
            <person name="Nishimura K."/>
        </authorList>
    </citation>
    <scope>NUCLEOTIDE SEQUENCE</scope>
</reference>
<accession>A0AA88A567</accession>
<keyword evidence="3" id="KW-1185">Reference proteome</keyword>
<gene>
    <name evidence="2" type="ORF">TIFTF001_015095</name>
</gene>
<name>A0AA88A567_FICCA</name>
<dbReference type="Proteomes" id="UP001187192">
    <property type="component" value="Unassembled WGS sequence"/>
</dbReference>
<dbReference type="InterPro" id="IPR026960">
    <property type="entry name" value="RVT-Znf"/>
</dbReference>
<feature type="domain" description="Reverse transcriptase zinc-binding" evidence="1">
    <location>
        <begin position="30"/>
        <end position="121"/>
    </location>
</feature>
<comment type="caution">
    <text evidence="2">The sequence shown here is derived from an EMBL/GenBank/DDBJ whole genome shotgun (WGS) entry which is preliminary data.</text>
</comment>
<evidence type="ECO:0000259" key="1">
    <source>
        <dbReference type="Pfam" id="PF13966"/>
    </source>
</evidence>
<organism evidence="2 3">
    <name type="scientific">Ficus carica</name>
    <name type="common">Common fig</name>
    <dbReference type="NCBI Taxonomy" id="3494"/>
    <lineage>
        <taxon>Eukaryota</taxon>
        <taxon>Viridiplantae</taxon>
        <taxon>Streptophyta</taxon>
        <taxon>Embryophyta</taxon>
        <taxon>Tracheophyta</taxon>
        <taxon>Spermatophyta</taxon>
        <taxon>Magnoliopsida</taxon>
        <taxon>eudicotyledons</taxon>
        <taxon>Gunneridae</taxon>
        <taxon>Pentapetalae</taxon>
        <taxon>rosids</taxon>
        <taxon>fabids</taxon>
        <taxon>Rosales</taxon>
        <taxon>Moraceae</taxon>
        <taxon>Ficeae</taxon>
        <taxon>Ficus</taxon>
    </lineage>
</organism>
<evidence type="ECO:0000313" key="2">
    <source>
        <dbReference type="EMBL" id="GMN45905.1"/>
    </source>
</evidence>
<dbReference type="Pfam" id="PF13966">
    <property type="entry name" value="zf-RVT"/>
    <property type="match status" value="1"/>
</dbReference>
<sequence length="268" mass="30138">MDCEAILSIPLGRCENLDVLIWHFETRGQYTVRSGYWCALASKDKPSSANNLVGRSWWGRLWSLKLPSKVKLFLWRAFHGILPCYDSLGSRGIKCLRGCPRREGGVESVWHCLWDCHVAREQSRNAWVHSKRLRDARDTFDLAGRVLGDFHLCNQIDSVKIREPFAAKIVKWQHCGLKLNTDVSVYLGSGFVGVGTVIRDRLGVVAAALREMEAVEIDEVCLVHEVQNPLSISDDNPLVADIVNLQTEGIFNFCPVFISVVVMADLSL</sequence>
<proteinExistence type="predicted"/>
<dbReference type="EMBL" id="BTGU01000021">
    <property type="protein sequence ID" value="GMN45905.1"/>
    <property type="molecule type" value="Genomic_DNA"/>
</dbReference>
<evidence type="ECO:0000313" key="3">
    <source>
        <dbReference type="Proteomes" id="UP001187192"/>
    </source>
</evidence>
<dbReference type="AlphaFoldDB" id="A0AA88A567"/>